<sequence>MRVTAIILYIFTVIFIWVGFDKIRNYENPDSYFRDSVNAYVGGDAYNYIINANYATAYFVLGALFAIVGTLFLVGGIIKNTIEEASMNNMVRTRSVAREESVPDFSSNER</sequence>
<dbReference type="EMBL" id="CP002394">
    <property type="protein sequence ID" value="ADU32152.1"/>
    <property type="molecule type" value="Genomic_DNA"/>
</dbReference>
<keyword evidence="3" id="KW-1185">Reference proteome</keyword>
<keyword evidence="1" id="KW-0472">Membrane</keyword>
<name>E6TVM4_EVAC2</name>
<protein>
    <submittedName>
        <fullName evidence="2">Uncharacterized protein</fullName>
    </submittedName>
</protein>
<dbReference type="HOGENOM" id="CLU_160482_1_0_9"/>
<keyword evidence="1" id="KW-0812">Transmembrane</keyword>
<feature type="transmembrane region" description="Helical" evidence="1">
    <location>
        <begin position="57"/>
        <end position="78"/>
    </location>
</feature>
<feature type="transmembrane region" description="Helical" evidence="1">
    <location>
        <begin position="5"/>
        <end position="20"/>
    </location>
</feature>
<gene>
    <name evidence="2" type="ordered locus">Bcell_3916</name>
</gene>
<dbReference type="Proteomes" id="UP000001401">
    <property type="component" value="Chromosome"/>
</dbReference>
<evidence type="ECO:0000313" key="2">
    <source>
        <dbReference type="EMBL" id="ADU32152.1"/>
    </source>
</evidence>
<accession>E6TVM4</accession>
<dbReference type="RefSeq" id="WP_013490482.1">
    <property type="nucleotide sequence ID" value="NC_014829.1"/>
</dbReference>
<keyword evidence="1" id="KW-1133">Transmembrane helix</keyword>
<evidence type="ECO:0000313" key="3">
    <source>
        <dbReference type="Proteomes" id="UP000001401"/>
    </source>
</evidence>
<evidence type="ECO:0000256" key="1">
    <source>
        <dbReference type="SAM" id="Phobius"/>
    </source>
</evidence>
<dbReference type="eggNOG" id="ENOG5033FFR">
    <property type="taxonomic scope" value="Bacteria"/>
</dbReference>
<dbReference type="KEGG" id="bco:Bcell_3916"/>
<dbReference type="AlphaFoldDB" id="E6TVM4"/>
<proteinExistence type="predicted"/>
<reference evidence="2" key="1">
    <citation type="submission" date="2010-12" db="EMBL/GenBank/DDBJ databases">
        <title>Complete sequence of Bacillus cellulosilyticus DSM 2522.</title>
        <authorList>
            <consortium name="US DOE Joint Genome Institute"/>
            <person name="Lucas S."/>
            <person name="Copeland A."/>
            <person name="Lapidus A."/>
            <person name="Cheng J.-F."/>
            <person name="Bruce D."/>
            <person name="Goodwin L."/>
            <person name="Pitluck S."/>
            <person name="Chertkov O."/>
            <person name="Detter J.C."/>
            <person name="Han C."/>
            <person name="Tapia R."/>
            <person name="Land M."/>
            <person name="Hauser L."/>
            <person name="Jeffries C."/>
            <person name="Kyrpides N."/>
            <person name="Ivanova N."/>
            <person name="Mikhailova N."/>
            <person name="Brumm P."/>
            <person name="Mead D."/>
            <person name="Woyke T."/>
        </authorList>
    </citation>
    <scope>NUCLEOTIDE SEQUENCE [LARGE SCALE GENOMIC DNA]</scope>
    <source>
        <strain evidence="2">DSM 2522</strain>
    </source>
</reference>
<organism evidence="2 3">
    <name type="scientific">Evansella cellulosilytica (strain ATCC 21833 / DSM 2522 / FERM P-1141 / JCM 9156 / N-4)</name>
    <name type="common">Bacillus cellulosilyticus</name>
    <dbReference type="NCBI Taxonomy" id="649639"/>
    <lineage>
        <taxon>Bacteria</taxon>
        <taxon>Bacillati</taxon>
        <taxon>Bacillota</taxon>
        <taxon>Bacilli</taxon>
        <taxon>Bacillales</taxon>
        <taxon>Bacillaceae</taxon>
        <taxon>Evansella</taxon>
    </lineage>
</organism>